<gene>
    <name evidence="1" type="ORF">PS938_05400</name>
</gene>
<reference evidence="1 2" key="1">
    <citation type="submission" date="2019-09" db="EMBL/GenBank/DDBJ databases">
        <authorList>
            <person name="Chandra G."/>
            <person name="Truman W A."/>
        </authorList>
    </citation>
    <scope>NUCLEOTIDE SEQUENCE [LARGE SCALE GENOMIC DNA]</scope>
    <source>
        <strain evidence="1">PS938</strain>
    </source>
</reference>
<sequence length="61" mass="7212">MTATDDFRARAHELIADLEAATNEMMQLVSARQLSGPQWEQVTQRQHEAYERWMDYLNSRN</sequence>
<dbReference type="Proteomes" id="UP000327191">
    <property type="component" value="Unassembled WGS sequence"/>
</dbReference>
<dbReference type="AlphaFoldDB" id="A0A5E7VKS3"/>
<evidence type="ECO:0000313" key="2">
    <source>
        <dbReference type="Proteomes" id="UP000327191"/>
    </source>
</evidence>
<dbReference type="OrthoDB" id="7025885at2"/>
<dbReference type="RefSeq" id="WP_095942887.1">
    <property type="nucleotide sequence ID" value="NZ_CABVJE010000030.1"/>
</dbReference>
<protein>
    <submittedName>
        <fullName evidence="1">Uncharacterized protein</fullName>
    </submittedName>
</protein>
<organism evidence="1 2">
    <name type="scientific">Pseudomonas fluorescens</name>
    <dbReference type="NCBI Taxonomy" id="294"/>
    <lineage>
        <taxon>Bacteria</taxon>
        <taxon>Pseudomonadati</taxon>
        <taxon>Pseudomonadota</taxon>
        <taxon>Gammaproteobacteria</taxon>
        <taxon>Pseudomonadales</taxon>
        <taxon>Pseudomonadaceae</taxon>
        <taxon>Pseudomonas</taxon>
    </lineage>
</organism>
<name>A0A5E7VKS3_PSEFL</name>
<evidence type="ECO:0000313" key="1">
    <source>
        <dbReference type="EMBL" id="VVQ23361.1"/>
    </source>
</evidence>
<dbReference type="EMBL" id="CABVJE010000030">
    <property type="protein sequence ID" value="VVQ23361.1"/>
    <property type="molecule type" value="Genomic_DNA"/>
</dbReference>
<accession>A0A5E7VKS3</accession>
<proteinExistence type="predicted"/>